<proteinExistence type="predicted"/>
<keyword evidence="1" id="KW-0812">Transmembrane</keyword>
<sequence>MDYQVLWRKKDSMASLSRGEKGLALAMTSLYFFWGAHYMIVLIYSAQVHFRWLPFTENEGEDATNYITEEAYLQMKREKWLNQLHSILRRFSTDFRKLQYALAASIQDEGVLAEASLKAA</sequence>
<dbReference type="Proteomes" id="UP000664940">
    <property type="component" value="Unassembled WGS sequence"/>
</dbReference>
<organism evidence="2 3">
    <name type="scientific">Phyllostomus discolor</name>
    <name type="common">pale spear-nosed bat</name>
    <dbReference type="NCBI Taxonomy" id="89673"/>
    <lineage>
        <taxon>Eukaryota</taxon>
        <taxon>Metazoa</taxon>
        <taxon>Chordata</taxon>
        <taxon>Craniata</taxon>
        <taxon>Vertebrata</taxon>
        <taxon>Euteleostomi</taxon>
        <taxon>Mammalia</taxon>
        <taxon>Eutheria</taxon>
        <taxon>Laurasiatheria</taxon>
        <taxon>Chiroptera</taxon>
        <taxon>Yangochiroptera</taxon>
        <taxon>Phyllostomidae</taxon>
        <taxon>Phyllostominae</taxon>
        <taxon>Phyllostomus</taxon>
    </lineage>
</organism>
<reference evidence="2 3" key="1">
    <citation type="journal article" date="2020" name="Nature">
        <title>Six reference-quality genomes reveal evolution of bat adaptations.</title>
        <authorList>
            <person name="Jebb D."/>
            <person name="Huang Z."/>
            <person name="Pippel M."/>
            <person name="Hughes G.M."/>
            <person name="Lavrichenko K."/>
            <person name="Devanna P."/>
            <person name="Winkler S."/>
            <person name="Jermiin L.S."/>
            <person name="Skirmuntt E.C."/>
            <person name="Katzourakis A."/>
            <person name="Burkitt-Gray L."/>
            <person name="Ray D.A."/>
            <person name="Sullivan K.A.M."/>
            <person name="Roscito J.G."/>
            <person name="Kirilenko B.M."/>
            <person name="Davalos L.M."/>
            <person name="Corthals A.P."/>
            <person name="Power M.L."/>
            <person name="Jones G."/>
            <person name="Ransome R.D."/>
            <person name="Dechmann D.K.N."/>
            <person name="Locatelli A.G."/>
            <person name="Puechmaille S.J."/>
            <person name="Fedrigo O."/>
            <person name="Jarvis E.D."/>
            <person name="Hiller M."/>
            <person name="Vernes S.C."/>
            <person name="Myers E.W."/>
            <person name="Teeling E.C."/>
        </authorList>
    </citation>
    <scope>NUCLEOTIDE SEQUENCE [LARGE SCALE GENOMIC DNA]</scope>
    <source>
        <strain evidence="2">Bat1K_MPI-CBG_1</strain>
    </source>
</reference>
<evidence type="ECO:0000313" key="3">
    <source>
        <dbReference type="Proteomes" id="UP000664940"/>
    </source>
</evidence>
<name>A0A833ZY42_9CHIR</name>
<evidence type="ECO:0000313" key="2">
    <source>
        <dbReference type="EMBL" id="KAF6099755.1"/>
    </source>
</evidence>
<dbReference type="EMBL" id="JABVXQ010000007">
    <property type="protein sequence ID" value="KAF6099755.1"/>
    <property type="molecule type" value="Genomic_DNA"/>
</dbReference>
<keyword evidence="1" id="KW-0472">Membrane</keyword>
<evidence type="ECO:0000256" key="1">
    <source>
        <dbReference type="SAM" id="Phobius"/>
    </source>
</evidence>
<protein>
    <submittedName>
        <fullName evidence="2">Uncharacterized protein</fullName>
    </submittedName>
</protein>
<accession>A0A833ZY42</accession>
<gene>
    <name evidence="2" type="ORF">HJG60_011493</name>
</gene>
<keyword evidence="1" id="KW-1133">Transmembrane helix</keyword>
<dbReference type="AlphaFoldDB" id="A0A833ZY42"/>
<comment type="caution">
    <text evidence="2">The sequence shown here is derived from an EMBL/GenBank/DDBJ whole genome shotgun (WGS) entry which is preliminary data.</text>
</comment>
<feature type="transmembrane region" description="Helical" evidence="1">
    <location>
        <begin position="23"/>
        <end position="44"/>
    </location>
</feature>